<gene>
    <name evidence="3" type="ORF">CP970_15505</name>
</gene>
<evidence type="ECO:0000313" key="4">
    <source>
        <dbReference type="Proteomes" id="UP000325529"/>
    </source>
</evidence>
<organism evidence="3 4">
    <name type="scientific">Streptomyces kanamyceticus</name>
    <dbReference type="NCBI Taxonomy" id="1967"/>
    <lineage>
        <taxon>Bacteria</taxon>
        <taxon>Bacillati</taxon>
        <taxon>Actinomycetota</taxon>
        <taxon>Actinomycetes</taxon>
        <taxon>Kitasatosporales</taxon>
        <taxon>Streptomycetaceae</taxon>
        <taxon>Streptomyces</taxon>
    </lineage>
</organism>
<keyword evidence="2" id="KW-0732">Signal</keyword>
<dbReference type="Proteomes" id="UP000325529">
    <property type="component" value="Chromosome"/>
</dbReference>
<sequence length="197" mass="20336">MNTRRTMIARRAMTAVAITTGLVLTVAGCGGGGGGDEEKPDTNSKSTPSAKGEGKDDEPQKPEAEQALAEAKGDGVTLVITSAKRDGGGFLTVSGKVTNSSGGLWTGGQWRGDEKELQKNGGSVAGASLVDGQGKKRYLVLRDTSGRCLCTKFEGGLDSGQTVDWFAQFPAPPEGTDKVTFQVGSMPPAPIEISEGE</sequence>
<feature type="region of interest" description="Disordered" evidence="1">
    <location>
        <begin position="28"/>
        <end position="72"/>
    </location>
</feature>
<evidence type="ECO:0000256" key="1">
    <source>
        <dbReference type="SAM" id="MobiDB-lite"/>
    </source>
</evidence>
<keyword evidence="4" id="KW-1185">Reference proteome</keyword>
<accession>A0A5J6GDZ0</accession>
<dbReference type="KEGG" id="ska:CP970_15505"/>
<dbReference type="OrthoDB" id="4334774at2"/>
<dbReference type="RefSeq" id="WP_055557008.1">
    <property type="nucleotide sequence ID" value="NZ_CP023699.1"/>
</dbReference>
<evidence type="ECO:0000313" key="3">
    <source>
        <dbReference type="EMBL" id="QEU92121.1"/>
    </source>
</evidence>
<dbReference type="AlphaFoldDB" id="A0A5J6GDZ0"/>
<reference evidence="3 4" key="1">
    <citation type="submission" date="2017-09" db="EMBL/GenBank/DDBJ databases">
        <authorList>
            <person name="Lee N."/>
            <person name="Cho B.-K."/>
        </authorList>
    </citation>
    <scope>NUCLEOTIDE SEQUENCE [LARGE SCALE GENOMIC DNA]</scope>
    <source>
        <strain evidence="3 4">ATCC 12853</strain>
    </source>
</reference>
<dbReference type="EMBL" id="CP023699">
    <property type="protein sequence ID" value="QEU92121.1"/>
    <property type="molecule type" value="Genomic_DNA"/>
</dbReference>
<feature type="compositionally biased region" description="Basic and acidic residues" evidence="1">
    <location>
        <begin position="52"/>
        <end position="64"/>
    </location>
</feature>
<feature type="chain" id="PRO_5039311674" description="Lipoprotein" evidence="2">
    <location>
        <begin position="18"/>
        <end position="197"/>
    </location>
</feature>
<feature type="signal peptide" evidence="2">
    <location>
        <begin position="1"/>
        <end position="17"/>
    </location>
</feature>
<protein>
    <recommendedName>
        <fullName evidence="5">Lipoprotein</fullName>
    </recommendedName>
</protein>
<name>A0A5J6GDZ0_STRKN</name>
<proteinExistence type="predicted"/>
<evidence type="ECO:0000256" key="2">
    <source>
        <dbReference type="SAM" id="SignalP"/>
    </source>
</evidence>
<evidence type="ECO:0008006" key="5">
    <source>
        <dbReference type="Google" id="ProtNLM"/>
    </source>
</evidence>
<dbReference type="PROSITE" id="PS51257">
    <property type="entry name" value="PROKAR_LIPOPROTEIN"/>
    <property type="match status" value="1"/>
</dbReference>